<dbReference type="CDD" id="cd06558">
    <property type="entry name" value="crotonase-like"/>
    <property type="match status" value="1"/>
</dbReference>
<name>A0AAV7JLW9_9METZ</name>
<accession>A0AAV7JLW9</accession>
<dbReference type="PANTHER" id="PTHR11941">
    <property type="entry name" value="ENOYL-COA HYDRATASE-RELATED"/>
    <property type="match status" value="1"/>
</dbReference>
<keyword evidence="2" id="KW-1185">Reference proteome</keyword>
<dbReference type="Proteomes" id="UP001165289">
    <property type="component" value="Unassembled WGS sequence"/>
</dbReference>
<dbReference type="PANTHER" id="PTHR11941:SF75">
    <property type="entry name" value="ENOYL-COA HYDRATASE_ISOMERASE FAMILY PROTEIN"/>
    <property type="match status" value="1"/>
</dbReference>
<organism evidence="1 2">
    <name type="scientific">Oopsacas minuta</name>
    <dbReference type="NCBI Taxonomy" id="111878"/>
    <lineage>
        <taxon>Eukaryota</taxon>
        <taxon>Metazoa</taxon>
        <taxon>Porifera</taxon>
        <taxon>Hexactinellida</taxon>
        <taxon>Hexasterophora</taxon>
        <taxon>Lyssacinosida</taxon>
        <taxon>Leucopsacidae</taxon>
        <taxon>Oopsacas</taxon>
    </lineage>
</organism>
<dbReference type="InterPro" id="IPR029045">
    <property type="entry name" value="ClpP/crotonase-like_dom_sf"/>
</dbReference>
<dbReference type="SUPFAM" id="SSF52096">
    <property type="entry name" value="ClpP/crotonase"/>
    <property type="match status" value="1"/>
</dbReference>
<comment type="caution">
    <text evidence="1">The sequence shown here is derived from an EMBL/GenBank/DDBJ whole genome shotgun (WGS) entry which is preliminary data.</text>
</comment>
<dbReference type="GO" id="GO:0005777">
    <property type="term" value="C:peroxisome"/>
    <property type="evidence" value="ECO:0007669"/>
    <property type="project" value="TreeGrafter"/>
</dbReference>
<evidence type="ECO:0000313" key="1">
    <source>
        <dbReference type="EMBL" id="KAI6649688.1"/>
    </source>
</evidence>
<sequence length="237" mass="26913">MPFYVEFINTLAVWHLDDNKNVFNADTVREMNRCLDEIEANQLITCMVSIGYGKNYSQGLDLETLNKMKSLDLQKALQISFQLSVRILTFPIPTIAAINGHCYGAGAFLAVCHDYRIMREDRGYLCFPEAKLGVHFGLQVLIEMLKHRVPLTTQSIAILSMQFTGPKACQYGLVHELSSMEMMLITAQDAAKRIIGNNTLDRENLQKIKRGIFDSIVNADDKTIQHIEHDKLFQSKL</sequence>
<dbReference type="AlphaFoldDB" id="A0AAV7JLW9"/>
<evidence type="ECO:0000313" key="2">
    <source>
        <dbReference type="Proteomes" id="UP001165289"/>
    </source>
</evidence>
<proteinExistence type="predicted"/>
<dbReference type="GO" id="GO:0006635">
    <property type="term" value="P:fatty acid beta-oxidation"/>
    <property type="evidence" value="ECO:0007669"/>
    <property type="project" value="TreeGrafter"/>
</dbReference>
<gene>
    <name evidence="1" type="ORF">LOD99_6478</name>
</gene>
<dbReference type="InterPro" id="IPR001753">
    <property type="entry name" value="Enoyl-CoA_hydra/iso"/>
</dbReference>
<keyword evidence="1" id="KW-0413">Isomerase</keyword>
<dbReference type="GO" id="GO:0004165">
    <property type="term" value="F:delta(3)-delta(2)-enoyl-CoA isomerase activity"/>
    <property type="evidence" value="ECO:0007669"/>
    <property type="project" value="TreeGrafter"/>
</dbReference>
<protein>
    <submittedName>
        <fullName evidence="1">Enoyl-CoA delta isomerase 3</fullName>
    </submittedName>
</protein>
<dbReference type="Pfam" id="PF00378">
    <property type="entry name" value="ECH_1"/>
    <property type="match status" value="1"/>
</dbReference>
<dbReference type="Gene3D" id="3.90.226.10">
    <property type="entry name" value="2-enoyl-CoA Hydratase, Chain A, domain 1"/>
    <property type="match status" value="1"/>
</dbReference>
<reference evidence="1 2" key="1">
    <citation type="journal article" date="2023" name="BMC Biol.">
        <title>The compact genome of the sponge Oopsacas minuta (Hexactinellida) is lacking key metazoan core genes.</title>
        <authorList>
            <person name="Santini S."/>
            <person name="Schenkelaars Q."/>
            <person name="Jourda C."/>
            <person name="Duchesne M."/>
            <person name="Belahbib H."/>
            <person name="Rocher C."/>
            <person name="Selva M."/>
            <person name="Riesgo A."/>
            <person name="Vervoort M."/>
            <person name="Leys S.P."/>
            <person name="Kodjabachian L."/>
            <person name="Le Bivic A."/>
            <person name="Borchiellini C."/>
            <person name="Claverie J.M."/>
            <person name="Renard E."/>
        </authorList>
    </citation>
    <scope>NUCLEOTIDE SEQUENCE [LARGE SCALE GENOMIC DNA]</scope>
    <source>
        <strain evidence="1">SPO-2</strain>
    </source>
</reference>
<dbReference type="EMBL" id="JAKMXF010000318">
    <property type="protein sequence ID" value="KAI6649688.1"/>
    <property type="molecule type" value="Genomic_DNA"/>
</dbReference>